<dbReference type="InterPro" id="IPR055414">
    <property type="entry name" value="LRR_R13L4/SHOC2-like"/>
</dbReference>
<keyword evidence="14" id="KW-0067">ATP-binding</keyword>
<accession>A0A8T2PZ92</accession>
<evidence type="ECO:0000256" key="13">
    <source>
        <dbReference type="ARBA" id="ARBA00022777"/>
    </source>
</evidence>
<keyword evidence="4" id="KW-1003">Cell membrane</keyword>
<keyword evidence="24" id="KW-1185">Reference proteome</keyword>
<evidence type="ECO:0000256" key="18">
    <source>
        <dbReference type="ARBA" id="ARBA00047899"/>
    </source>
</evidence>
<evidence type="ECO:0000313" key="24">
    <source>
        <dbReference type="Proteomes" id="UP000825935"/>
    </source>
</evidence>
<dbReference type="FunFam" id="3.80.10.10:FF:000233">
    <property type="entry name" value="Leucine-rich repeat receptor-like protein kinase TDR"/>
    <property type="match status" value="1"/>
</dbReference>
<keyword evidence="8" id="KW-0808">Transferase</keyword>
<keyword evidence="10 21" id="KW-0732">Signal</keyword>
<feature type="signal peptide" evidence="21">
    <location>
        <begin position="1"/>
        <end position="25"/>
    </location>
</feature>
<dbReference type="PROSITE" id="PS50011">
    <property type="entry name" value="PROTEIN_KINASE_DOM"/>
    <property type="match status" value="1"/>
</dbReference>
<evidence type="ECO:0000256" key="3">
    <source>
        <dbReference type="ARBA" id="ARBA00012513"/>
    </source>
</evidence>
<keyword evidence="16 20" id="KW-0472">Membrane</keyword>
<dbReference type="SMART" id="SM00220">
    <property type="entry name" value="S_TKc"/>
    <property type="match status" value="1"/>
</dbReference>
<dbReference type="FunFam" id="3.80.10.10:FF:000400">
    <property type="entry name" value="Nuclear pore complex protein NUP107"/>
    <property type="match status" value="1"/>
</dbReference>
<name>A0A8T2PZ92_CERRI</name>
<comment type="caution">
    <text evidence="23">The sequence shown here is derived from an EMBL/GenBank/DDBJ whole genome shotgun (WGS) entry which is preliminary data.</text>
</comment>
<feature type="transmembrane region" description="Helical" evidence="20">
    <location>
        <begin position="656"/>
        <end position="677"/>
    </location>
</feature>
<dbReference type="GO" id="GO:0006952">
    <property type="term" value="P:defense response"/>
    <property type="evidence" value="ECO:0007669"/>
    <property type="project" value="UniProtKB-ARBA"/>
</dbReference>
<gene>
    <name evidence="23" type="ORF">KP509_39G012400</name>
</gene>
<keyword evidence="13" id="KW-0418">Kinase</keyword>
<evidence type="ECO:0000256" key="15">
    <source>
        <dbReference type="ARBA" id="ARBA00022989"/>
    </source>
</evidence>
<dbReference type="SUPFAM" id="SSF52047">
    <property type="entry name" value="RNI-like"/>
    <property type="match status" value="2"/>
</dbReference>
<evidence type="ECO:0000256" key="9">
    <source>
        <dbReference type="ARBA" id="ARBA00022692"/>
    </source>
</evidence>
<dbReference type="FunFam" id="1.10.510.10:FF:000417">
    <property type="entry name" value="Leucine-rich repeat receptor-like protein kinase"/>
    <property type="match status" value="1"/>
</dbReference>
<dbReference type="InterPro" id="IPR008271">
    <property type="entry name" value="Ser/Thr_kinase_AS"/>
</dbReference>
<evidence type="ECO:0000256" key="20">
    <source>
        <dbReference type="SAM" id="Phobius"/>
    </source>
</evidence>
<evidence type="ECO:0000256" key="19">
    <source>
        <dbReference type="ARBA" id="ARBA00048679"/>
    </source>
</evidence>
<keyword evidence="7" id="KW-0433">Leucine-rich repeat</keyword>
<comment type="catalytic activity">
    <reaction evidence="18">
        <text>L-threonyl-[protein] + ATP = O-phospho-L-threonyl-[protein] + ADP + H(+)</text>
        <dbReference type="Rhea" id="RHEA:46608"/>
        <dbReference type="Rhea" id="RHEA-COMP:11060"/>
        <dbReference type="Rhea" id="RHEA-COMP:11605"/>
        <dbReference type="ChEBI" id="CHEBI:15378"/>
        <dbReference type="ChEBI" id="CHEBI:30013"/>
        <dbReference type="ChEBI" id="CHEBI:30616"/>
        <dbReference type="ChEBI" id="CHEBI:61977"/>
        <dbReference type="ChEBI" id="CHEBI:456216"/>
        <dbReference type="EC" id="2.7.11.1"/>
    </reaction>
</comment>
<evidence type="ECO:0000256" key="16">
    <source>
        <dbReference type="ARBA" id="ARBA00023136"/>
    </source>
</evidence>
<keyword evidence="17" id="KW-0325">Glycoprotein</keyword>
<comment type="subcellular location">
    <subcellularLocation>
        <location evidence="1">Cell membrane</location>
        <topology evidence="1">Single-pass membrane protein</topology>
    </subcellularLocation>
</comment>
<dbReference type="SMART" id="SM00369">
    <property type="entry name" value="LRR_TYP"/>
    <property type="match status" value="6"/>
</dbReference>
<dbReference type="OrthoDB" id="2021138at2759"/>
<dbReference type="SUPFAM" id="SSF56112">
    <property type="entry name" value="Protein kinase-like (PK-like)"/>
    <property type="match status" value="1"/>
</dbReference>
<dbReference type="PANTHER" id="PTHR48053">
    <property type="entry name" value="LEUCINE RICH REPEAT FAMILY PROTEIN, EXPRESSED"/>
    <property type="match status" value="1"/>
</dbReference>
<dbReference type="PROSITE" id="PS00108">
    <property type="entry name" value="PROTEIN_KINASE_ST"/>
    <property type="match status" value="1"/>
</dbReference>
<dbReference type="InterPro" id="IPR001611">
    <property type="entry name" value="Leu-rich_rpt"/>
</dbReference>
<dbReference type="Pfam" id="PF08263">
    <property type="entry name" value="LRRNT_2"/>
    <property type="match status" value="1"/>
</dbReference>
<dbReference type="EC" id="2.7.11.1" evidence="3"/>
<evidence type="ECO:0000256" key="5">
    <source>
        <dbReference type="ARBA" id="ARBA00022527"/>
    </source>
</evidence>
<dbReference type="Pfam" id="PF00560">
    <property type="entry name" value="LRR_1"/>
    <property type="match status" value="3"/>
</dbReference>
<evidence type="ECO:0000256" key="7">
    <source>
        <dbReference type="ARBA" id="ARBA00022614"/>
    </source>
</evidence>
<dbReference type="GO" id="GO:0004674">
    <property type="term" value="F:protein serine/threonine kinase activity"/>
    <property type="evidence" value="ECO:0007669"/>
    <property type="project" value="UniProtKB-KW"/>
</dbReference>
<protein>
    <recommendedName>
        <fullName evidence="3">non-specific serine/threonine protein kinase</fullName>
        <ecNumber evidence="3">2.7.11.1</ecNumber>
    </recommendedName>
</protein>
<sequence length="1051" mass="113844">MTASTIPVGLSLIFLFTCCSPGIFSEFGVPFLSAAEQSDGDLLLSFKRELLDASDALAGWKPSRSNGGVVAEDYCKWFGVRCDVEQRVQGLDLSNFYLKQKEGEANFTALCSLPSLTFLNLTYNDFFGSFPTSLYQCKRLRTLILSANLLVGDLPASIDVLPDLRSLDLSYNNFTGAIPPSFGRLPNLEELYLFSNLLNDTIPPFLGNLSKLQLLHLAYNPFSDSTSIPAELGNCTELTEIWLAQCNLHGTIPASLGNLSKLNNLDLSTNSLTGEIPASLTNLKSLVQLELYNNQLEGPIPHDFGNLSLLANFDASYNMLSGVVPVSVSHLRSLVSFRIHLNLFSGPFPSGLESLPSVMHISIFGNNFTGNLPLSLGSVSNLQLVDVSSNGFTGPLPPFLCAGGALQIMIAMNNRLEGPIPSAYGNCPYLQRVRLNNNRLSGSVPSGLWGSPWLTLLQLDGNDLEGKISSEIGGAVHLSTLKLDGNRFYGSLPMELFSLWNLSSLSLTSNNFSGELPMEIGNLHFLSYLDIQANSFSGEIPPSLARCNQLSVLQLADNSFTGAIPASLGNLSAMNSLNLSHNQLRGRIPSEISDLRLTVFDVSYNHLSGPVPSALANGAFEDSFIGNPDLCGVNLTGVRNCGLSSSRWRSRAGMRAMFAVTIAVAIILFVVGMAFLYRLHGPVIRATIQGKKVSASGTISLPMTPWRVTSFHKVQYDESDIVSQLNENNLILGSGGAGTVYKVVLGNGQIVAVKKLKSNSSDGGDDKGFKAEVETLGKIRHKNIVKLLCACSNKDIKLLVYEYMSNGSLGDMLHRSGVRKDEHETEFVLDWPSRYHIALGAAQGLAYLHHDCSPPIVHRDIKSNNILLDEQLNACVADFGVAKVMEDCLSADGTNCSAGFTARLAGSYGYIAPEHAYTPKVTEKSDIYSFGVMLLELVTGKKPVERELFGENMDIVRWVRGKLAAGEDVAEEVLDAGLGACWKEGMLMVLRVALLCTCALPLNRPSMREVVDMFFDADPGRLSPIGPALKTSKSVGAARTHFHSTFITKPF</sequence>
<evidence type="ECO:0000256" key="11">
    <source>
        <dbReference type="ARBA" id="ARBA00022737"/>
    </source>
</evidence>
<evidence type="ECO:0000256" key="10">
    <source>
        <dbReference type="ARBA" id="ARBA00022729"/>
    </source>
</evidence>
<dbReference type="InterPro" id="IPR032675">
    <property type="entry name" value="LRR_dom_sf"/>
</dbReference>
<dbReference type="FunFam" id="3.30.200.20:FF:000530">
    <property type="entry name" value="receptor protein-tyrosine kinase CEPR1"/>
    <property type="match status" value="1"/>
</dbReference>
<evidence type="ECO:0000256" key="12">
    <source>
        <dbReference type="ARBA" id="ARBA00022741"/>
    </source>
</evidence>
<dbReference type="GO" id="GO:0005886">
    <property type="term" value="C:plasma membrane"/>
    <property type="evidence" value="ECO:0007669"/>
    <property type="project" value="UniProtKB-SubCell"/>
</dbReference>
<keyword evidence="9 20" id="KW-0812">Transmembrane</keyword>
<dbReference type="InterPro" id="IPR011009">
    <property type="entry name" value="Kinase-like_dom_sf"/>
</dbReference>
<evidence type="ECO:0000256" key="4">
    <source>
        <dbReference type="ARBA" id="ARBA00022475"/>
    </source>
</evidence>
<dbReference type="OMA" id="EYEIADC"/>
<dbReference type="Pfam" id="PF00069">
    <property type="entry name" value="Pkinase"/>
    <property type="match status" value="1"/>
</dbReference>
<evidence type="ECO:0000256" key="2">
    <source>
        <dbReference type="ARBA" id="ARBA00008684"/>
    </source>
</evidence>
<dbReference type="InterPro" id="IPR051716">
    <property type="entry name" value="Plant_RL_S/T_kinase"/>
</dbReference>
<evidence type="ECO:0000256" key="8">
    <source>
        <dbReference type="ARBA" id="ARBA00022679"/>
    </source>
</evidence>
<evidence type="ECO:0000256" key="1">
    <source>
        <dbReference type="ARBA" id="ARBA00004162"/>
    </source>
</evidence>
<evidence type="ECO:0000256" key="21">
    <source>
        <dbReference type="SAM" id="SignalP"/>
    </source>
</evidence>
<dbReference type="GO" id="GO:0005524">
    <property type="term" value="F:ATP binding"/>
    <property type="evidence" value="ECO:0007669"/>
    <property type="project" value="UniProtKB-KW"/>
</dbReference>
<dbReference type="AlphaFoldDB" id="A0A8T2PZ92"/>
<keyword evidence="15 20" id="KW-1133">Transmembrane helix</keyword>
<dbReference type="GO" id="GO:0051707">
    <property type="term" value="P:response to other organism"/>
    <property type="evidence" value="ECO:0007669"/>
    <property type="project" value="UniProtKB-ARBA"/>
</dbReference>
<comment type="catalytic activity">
    <reaction evidence="19">
        <text>L-seryl-[protein] + ATP = O-phospho-L-seryl-[protein] + ADP + H(+)</text>
        <dbReference type="Rhea" id="RHEA:17989"/>
        <dbReference type="Rhea" id="RHEA-COMP:9863"/>
        <dbReference type="Rhea" id="RHEA-COMP:11604"/>
        <dbReference type="ChEBI" id="CHEBI:15378"/>
        <dbReference type="ChEBI" id="CHEBI:29999"/>
        <dbReference type="ChEBI" id="CHEBI:30616"/>
        <dbReference type="ChEBI" id="CHEBI:83421"/>
        <dbReference type="ChEBI" id="CHEBI:456216"/>
        <dbReference type="EC" id="2.7.11.1"/>
    </reaction>
</comment>
<dbReference type="EMBL" id="CM035444">
    <property type="protein sequence ID" value="KAH7276571.1"/>
    <property type="molecule type" value="Genomic_DNA"/>
</dbReference>
<organism evidence="23 24">
    <name type="scientific">Ceratopteris richardii</name>
    <name type="common">Triangle waterfern</name>
    <dbReference type="NCBI Taxonomy" id="49495"/>
    <lineage>
        <taxon>Eukaryota</taxon>
        <taxon>Viridiplantae</taxon>
        <taxon>Streptophyta</taxon>
        <taxon>Embryophyta</taxon>
        <taxon>Tracheophyta</taxon>
        <taxon>Polypodiopsida</taxon>
        <taxon>Polypodiidae</taxon>
        <taxon>Polypodiales</taxon>
        <taxon>Pteridineae</taxon>
        <taxon>Pteridaceae</taxon>
        <taxon>Parkerioideae</taxon>
        <taxon>Ceratopteris</taxon>
    </lineage>
</organism>
<keyword evidence="11" id="KW-0677">Repeat</keyword>
<dbReference type="InterPro" id="IPR000719">
    <property type="entry name" value="Prot_kinase_dom"/>
</dbReference>
<reference evidence="23" key="1">
    <citation type="submission" date="2021-08" db="EMBL/GenBank/DDBJ databases">
        <title>WGS assembly of Ceratopteris richardii.</title>
        <authorList>
            <person name="Marchant D.B."/>
            <person name="Chen G."/>
            <person name="Jenkins J."/>
            <person name="Shu S."/>
            <person name="Leebens-Mack J."/>
            <person name="Grimwood J."/>
            <person name="Schmutz J."/>
            <person name="Soltis P."/>
            <person name="Soltis D."/>
            <person name="Chen Z.-H."/>
        </authorList>
    </citation>
    <scope>NUCLEOTIDE SEQUENCE</scope>
    <source>
        <strain evidence="23">Whitten #5841</strain>
        <tissue evidence="23">Leaf</tissue>
    </source>
</reference>
<keyword evidence="6" id="KW-0597">Phosphoprotein</keyword>
<proteinExistence type="inferred from homology"/>
<dbReference type="InterPro" id="IPR013210">
    <property type="entry name" value="LRR_N_plant-typ"/>
</dbReference>
<dbReference type="Pfam" id="PF13855">
    <property type="entry name" value="LRR_8"/>
    <property type="match status" value="1"/>
</dbReference>
<feature type="domain" description="Protein kinase" evidence="22">
    <location>
        <begin position="726"/>
        <end position="1046"/>
    </location>
</feature>
<comment type="similarity">
    <text evidence="2">Belongs to the protein kinase superfamily. Ser/Thr protein kinase family.</text>
</comment>
<dbReference type="Pfam" id="PF23598">
    <property type="entry name" value="LRR_14"/>
    <property type="match status" value="1"/>
</dbReference>
<evidence type="ECO:0000256" key="14">
    <source>
        <dbReference type="ARBA" id="ARBA00022840"/>
    </source>
</evidence>
<evidence type="ECO:0000259" key="22">
    <source>
        <dbReference type="PROSITE" id="PS50011"/>
    </source>
</evidence>
<dbReference type="Gene3D" id="3.30.200.20">
    <property type="entry name" value="Phosphorylase Kinase, domain 1"/>
    <property type="match status" value="1"/>
</dbReference>
<dbReference type="FunFam" id="3.80.10.10:FF:000453">
    <property type="entry name" value="Leucine-rich receptor-like protein kinase family protein"/>
    <property type="match status" value="1"/>
</dbReference>
<evidence type="ECO:0000256" key="17">
    <source>
        <dbReference type="ARBA" id="ARBA00023180"/>
    </source>
</evidence>
<dbReference type="GO" id="GO:0009791">
    <property type="term" value="P:post-embryonic development"/>
    <property type="evidence" value="ECO:0007669"/>
    <property type="project" value="UniProtKB-ARBA"/>
</dbReference>
<dbReference type="PANTHER" id="PTHR48053:SF159">
    <property type="entry name" value="PROTEIN KINASE DOMAIN-CONTAINING PROTEIN"/>
    <property type="match status" value="1"/>
</dbReference>
<dbReference type="InterPro" id="IPR003591">
    <property type="entry name" value="Leu-rich_rpt_typical-subtyp"/>
</dbReference>
<keyword evidence="12" id="KW-0547">Nucleotide-binding</keyword>
<dbReference type="Gene3D" id="3.80.10.10">
    <property type="entry name" value="Ribonuclease Inhibitor"/>
    <property type="match status" value="3"/>
</dbReference>
<dbReference type="Proteomes" id="UP000825935">
    <property type="component" value="Chromosome 39"/>
</dbReference>
<keyword evidence="5" id="KW-0723">Serine/threonine-protein kinase</keyword>
<evidence type="ECO:0000313" key="23">
    <source>
        <dbReference type="EMBL" id="KAH7276571.1"/>
    </source>
</evidence>
<evidence type="ECO:0000256" key="6">
    <source>
        <dbReference type="ARBA" id="ARBA00022553"/>
    </source>
</evidence>
<feature type="chain" id="PRO_5035781398" description="non-specific serine/threonine protein kinase" evidence="21">
    <location>
        <begin position="26"/>
        <end position="1051"/>
    </location>
</feature>
<dbReference type="Gene3D" id="1.10.510.10">
    <property type="entry name" value="Transferase(Phosphotransferase) domain 1"/>
    <property type="match status" value="1"/>
</dbReference>